<feature type="transmembrane region" description="Helical" evidence="1">
    <location>
        <begin position="112"/>
        <end position="130"/>
    </location>
</feature>
<keyword evidence="1" id="KW-0812">Transmembrane</keyword>
<keyword evidence="3" id="KW-1185">Reference proteome</keyword>
<sequence length="148" mass="15673">MAADKHLSSESTVETKSASTFLRSTATWGVIVGTALWTAFFFGYIIVGALFPTLIPDSWFLRLVIEHPGGTIGIAISAMSAFSVVAVLDVLSRDPLEIKFLGFELKGAAGPVLLWVVCFLALVAGGSALWDKKGLSQEGKEIALSVGK</sequence>
<dbReference type="KEGG" id="psil:PMA3_18945"/>
<protein>
    <submittedName>
        <fullName evidence="2">Uncharacterized protein</fullName>
    </submittedName>
</protein>
<name>A0A191YW34_9PSED</name>
<dbReference type="AlphaFoldDB" id="A0A191YW34"/>
<reference evidence="2 3" key="1">
    <citation type="journal article" date="2018" name="Syst. Appl. Microbiol.">
        <title>Pseudomonas silesiensis sp. nov. strain A3T isolated from a biological pesticide sewage treatment plant and analysis of the complete genome sequence.</title>
        <authorList>
            <person name="Kaminski M.A."/>
            <person name="Furmanczyk E.M."/>
            <person name="Sobczak A."/>
            <person name="Dziembowski A."/>
            <person name="Lipinski L."/>
        </authorList>
    </citation>
    <scope>NUCLEOTIDE SEQUENCE [LARGE SCALE GENOMIC DNA]</scope>
    <source>
        <strain evidence="2 3">A3</strain>
    </source>
</reference>
<evidence type="ECO:0000313" key="3">
    <source>
        <dbReference type="Proteomes" id="UP000078354"/>
    </source>
</evidence>
<feature type="transmembrane region" description="Helical" evidence="1">
    <location>
        <begin position="71"/>
        <end position="91"/>
    </location>
</feature>
<dbReference type="Proteomes" id="UP000078354">
    <property type="component" value="Chromosome"/>
</dbReference>
<evidence type="ECO:0000256" key="1">
    <source>
        <dbReference type="SAM" id="Phobius"/>
    </source>
</evidence>
<gene>
    <name evidence="2" type="ORF">PMA3_18945</name>
</gene>
<dbReference type="EMBL" id="CP014870">
    <property type="protein sequence ID" value="ANJ57112.1"/>
    <property type="molecule type" value="Genomic_DNA"/>
</dbReference>
<evidence type="ECO:0000313" key="2">
    <source>
        <dbReference type="EMBL" id="ANJ57112.1"/>
    </source>
</evidence>
<accession>A0A191YW34</accession>
<proteinExistence type="predicted"/>
<dbReference type="RefSeq" id="WP_064678618.1">
    <property type="nucleotide sequence ID" value="NZ_CP014870.1"/>
</dbReference>
<keyword evidence="1" id="KW-1133">Transmembrane helix</keyword>
<keyword evidence="1" id="KW-0472">Membrane</keyword>
<dbReference type="OrthoDB" id="7068382at2"/>
<organism evidence="2 3">
    <name type="scientific">Pseudomonas silesiensis</name>
    <dbReference type="NCBI Taxonomy" id="1853130"/>
    <lineage>
        <taxon>Bacteria</taxon>
        <taxon>Pseudomonadati</taxon>
        <taxon>Pseudomonadota</taxon>
        <taxon>Gammaproteobacteria</taxon>
        <taxon>Pseudomonadales</taxon>
        <taxon>Pseudomonadaceae</taxon>
        <taxon>Pseudomonas</taxon>
    </lineage>
</organism>
<feature type="transmembrane region" description="Helical" evidence="1">
    <location>
        <begin position="26"/>
        <end position="51"/>
    </location>
</feature>